<dbReference type="OMA" id="IMETYVI"/>
<name>A0A6J1M977_DROHY</name>
<reference evidence="3" key="1">
    <citation type="submission" date="2025-08" db="UniProtKB">
        <authorList>
            <consortium name="RefSeq"/>
        </authorList>
    </citation>
    <scope>IDENTIFICATION</scope>
    <source>
        <strain evidence="3">15085-1641.00</strain>
        <tissue evidence="3">Whole body</tissue>
    </source>
</reference>
<keyword evidence="1" id="KW-1133">Transmembrane helix</keyword>
<dbReference type="AlphaFoldDB" id="A0A6J1M977"/>
<organism evidence="2 3">
    <name type="scientific">Drosophila hydei</name>
    <name type="common">Fruit fly</name>
    <dbReference type="NCBI Taxonomy" id="7224"/>
    <lineage>
        <taxon>Eukaryota</taxon>
        <taxon>Metazoa</taxon>
        <taxon>Ecdysozoa</taxon>
        <taxon>Arthropoda</taxon>
        <taxon>Hexapoda</taxon>
        <taxon>Insecta</taxon>
        <taxon>Pterygota</taxon>
        <taxon>Neoptera</taxon>
        <taxon>Endopterygota</taxon>
        <taxon>Diptera</taxon>
        <taxon>Brachycera</taxon>
        <taxon>Muscomorpha</taxon>
        <taxon>Ephydroidea</taxon>
        <taxon>Drosophilidae</taxon>
        <taxon>Drosophila</taxon>
    </lineage>
</organism>
<accession>A0A6J1M977</accession>
<evidence type="ECO:0000313" key="3">
    <source>
        <dbReference type="RefSeq" id="XP_023175051.2"/>
    </source>
</evidence>
<keyword evidence="1" id="KW-0812">Transmembrane</keyword>
<evidence type="ECO:0000313" key="2">
    <source>
        <dbReference type="Proteomes" id="UP000504633"/>
    </source>
</evidence>
<keyword evidence="1" id="KW-0472">Membrane</keyword>
<sequence length="206" mass="23573">MSKYLDLGLGITIINVYYSLSYFLMWCVALQKASDDDSEPFVWQAVYMGNVFLNAFLFLGLRKRDRWSVIIWYSLTLLWFVPKLYDHKRGCQLDARGSTYRTINLIMETYVIISFAVMALVYVNLSKELPLTKNRRRYRSNGHVQDVQMLELSSNVVGKAPLATAEVDEDLDQCLPSSSSGSNNRGMQQVSSIEFHRAAANELDDD</sequence>
<feature type="transmembrane region" description="Helical" evidence="1">
    <location>
        <begin position="41"/>
        <end position="60"/>
    </location>
</feature>
<dbReference type="Proteomes" id="UP000504633">
    <property type="component" value="Unplaced"/>
</dbReference>
<dbReference type="RefSeq" id="XP_023175051.2">
    <property type="nucleotide sequence ID" value="XM_023319283.2"/>
</dbReference>
<dbReference type="GeneID" id="111602282"/>
<dbReference type="KEGG" id="dhe:111602282"/>
<evidence type="ECO:0000256" key="1">
    <source>
        <dbReference type="SAM" id="Phobius"/>
    </source>
</evidence>
<feature type="transmembrane region" description="Helical" evidence="1">
    <location>
        <begin position="67"/>
        <end position="85"/>
    </location>
</feature>
<dbReference type="OrthoDB" id="7857874at2759"/>
<feature type="transmembrane region" description="Helical" evidence="1">
    <location>
        <begin position="7"/>
        <end position="29"/>
    </location>
</feature>
<keyword evidence="2" id="KW-1185">Reference proteome</keyword>
<protein>
    <submittedName>
        <fullName evidence="3">Uncharacterized protein LOC111602282</fullName>
    </submittedName>
</protein>
<proteinExistence type="predicted"/>
<feature type="transmembrane region" description="Helical" evidence="1">
    <location>
        <begin position="105"/>
        <end position="125"/>
    </location>
</feature>
<gene>
    <name evidence="3" type="primary">LOC111602282</name>
</gene>